<keyword evidence="2" id="KW-0560">Oxidoreductase</keyword>
<dbReference type="PANTHER" id="PTHR48106:SF17">
    <property type="entry name" value="ENOYL REDUCTASE (ER) DOMAIN-CONTAINING PROTEIN"/>
    <property type="match status" value="1"/>
</dbReference>
<dbReference type="InterPro" id="IPR020843">
    <property type="entry name" value="ER"/>
</dbReference>
<dbReference type="PANTHER" id="PTHR48106">
    <property type="entry name" value="QUINONE OXIDOREDUCTASE PIG3-RELATED"/>
    <property type="match status" value="1"/>
</dbReference>
<protein>
    <submittedName>
        <fullName evidence="3">GroES-like protein</fullName>
    </submittedName>
</protein>
<dbReference type="InterPro" id="IPR036291">
    <property type="entry name" value="NAD(P)-bd_dom_sf"/>
</dbReference>
<dbReference type="Pfam" id="PF08240">
    <property type="entry name" value="ADH_N"/>
    <property type="match status" value="1"/>
</dbReference>
<evidence type="ECO:0000313" key="4">
    <source>
        <dbReference type="Proteomes" id="UP000070376"/>
    </source>
</evidence>
<dbReference type="RefSeq" id="WP_017551253.1">
    <property type="nucleotide sequence ID" value="NZ_CP017888.1"/>
</dbReference>
<evidence type="ECO:0000313" key="3">
    <source>
        <dbReference type="EMBL" id="KWZ84670.1"/>
    </source>
</evidence>
<name>A0A133KZF7_HEYCO</name>
<evidence type="ECO:0000256" key="2">
    <source>
        <dbReference type="ARBA" id="ARBA00023002"/>
    </source>
</evidence>
<evidence type="ECO:0000256" key="1">
    <source>
        <dbReference type="ARBA" id="ARBA00022857"/>
    </source>
</evidence>
<dbReference type="GO" id="GO:0016651">
    <property type="term" value="F:oxidoreductase activity, acting on NAD(P)H"/>
    <property type="evidence" value="ECO:0007669"/>
    <property type="project" value="TreeGrafter"/>
</dbReference>
<comment type="caution">
    <text evidence="3">The sequence shown here is derived from an EMBL/GenBank/DDBJ whole genome shotgun (WGS) entry which is preliminary data.</text>
</comment>
<dbReference type="Gene3D" id="3.90.180.10">
    <property type="entry name" value="Medium-chain alcohol dehydrogenases, catalytic domain"/>
    <property type="match status" value="1"/>
</dbReference>
<dbReference type="SUPFAM" id="SSF51735">
    <property type="entry name" value="NAD(P)-binding Rossmann-fold domains"/>
    <property type="match status" value="1"/>
</dbReference>
<dbReference type="SUPFAM" id="SSF50129">
    <property type="entry name" value="GroES-like"/>
    <property type="match status" value="1"/>
</dbReference>
<dbReference type="InterPro" id="IPR013154">
    <property type="entry name" value="ADH-like_N"/>
</dbReference>
<dbReference type="InterPro" id="IPR011032">
    <property type="entry name" value="GroES-like_sf"/>
</dbReference>
<dbReference type="GO" id="GO:0070402">
    <property type="term" value="F:NADPH binding"/>
    <property type="evidence" value="ECO:0007669"/>
    <property type="project" value="TreeGrafter"/>
</dbReference>
<dbReference type="Pfam" id="PF00107">
    <property type="entry name" value="ADH_zinc_N"/>
    <property type="match status" value="1"/>
</dbReference>
<keyword evidence="1" id="KW-0521">NADP</keyword>
<dbReference type="EMBL" id="LRPN01000027">
    <property type="protein sequence ID" value="KWZ84670.1"/>
    <property type="molecule type" value="Genomic_DNA"/>
</dbReference>
<sequence length="328" mass="34773">MKGWLIGKPASIDDLTWGEVPDPRAGEGQLVVKVMSTALNPVDYQLIESGNPNWVYPHITGVDLAGEVVEVGPDTSGFKTGDRVACHTDLNRKGAFAQFAAIDANAAAKIPDGVSYDEAVAVLCAGMTAYQAVVQKLNHTDKQTILIHAGAGGVGGFAIQLAKELGLKVFTTASAANHEWVKSLGADTAIDYHTEDVTKRIMEETDGEGVDLILNTVSSAEATEDLKRLTFSGQLAYIAGAPDLSGIKPFTLAPSIHEVALGAAHASGSVRAKQNLAYMAGELMQRVKKGTLNAMVNQVLPREELPAGLKTLKGRHVRGKIIVRMHEA</sequence>
<reference evidence="4" key="1">
    <citation type="submission" date="2016-01" db="EMBL/GenBank/DDBJ databases">
        <authorList>
            <person name="Mitreva M."/>
            <person name="Pepin K.H."/>
            <person name="Mihindukulasuriya K.A."/>
            <person name="Fulton R."/>
            <person name="Fronick C."/>
            <person name="O'Laughlin M."/>
            <person name="Miner T."/>
            <person name="Herter B."/>
            <person name="Rosa B.A."/>
            <person name="Cordes M."/>
            <person name="Tomlinson C."/>
            <person name="Wollam A."/>
            <person name="Palsikar V.B."/>
            <person name="Mardis E.R."/>
            <person name="Wilson R.K."/>
        </authorList>
    </citation>
    <scope>NUCLEOTIDE SEQUENCE [LARGE SCALE GENOMIC DNA]</scope>
    <source>
        <strain evidence="4">GED7749B</strain>
    </source>
</reference>
<dbReference type="PATRIC" id="fig|1398.22.peg.761"/>
<organism evidence="3 4">
    <name type="scientific">Heyndrickxia coagulans</name>
    <name type="common">Weizmannia coagulans</name>
    <dbReference type="NCBI Taxonomy" id="1398"/>
    <lineage>
        <taxon>Bacteria</taxon>
        <taxon>Bacillati</taxon>
        <taxon>Bacillota</taxon>
        <taxon>Bacilli</taxon>
        <taxon>Bacillales</taxon>
        <taxon>Bacillaceae</taxon>
        <taxon>Heyndrickxia</taxon>
    </lineage>
</organism>
<dbReference type="Proteomes" id="UP000070376">
    <property type="component" value="Unassembled WGS sequence"/>
</dbReference>
<accession>A0A133KZF7</accession>
<gene>
    <name evidence="3" type="ORF">HMPREF3213_00760</name>
</gene>
<dbReference type="AlphaFoldDB" id="A0A133KZF7"/>
<dbReference type="Gene3D" id="3.40.50.720">
    <property type="entry name" value="NAD(P)-binding Rossmann-like Domain"/>
    <property type="match status" value="1"/>
</dbReference>
<dbReference type="CDD" id="cd08271">
    <property type="entry name" value="MDR5"/>
    <property type="match status" value="1"/>
</dbReference>
<dbReference type="InterPro" id="IPR013149">
    <property type="entry name" value="ADH-like_C"/>
</dbReference>
<proteinExistence type="predicted"/>
<dbReference type="SMART" id="SM00829">
    <property type="entry name" value="PKS_ER"/>
    <property type="match status" value="1"/>
</dbReference>